<feature type="compositionally biased region" description="Polar residues" evidence="7">
    <location>
        <begin position="44"/>
        <end position="65"/>
    </location>
</feature>
<feature type="domain" description="Telomere-associated protein Rif1 N-terminal" evidence="8">
    <location>
        <begin position="135"/>
        <end position="505"/>
    </location>
</feature>
<keyword evidence="6" id="KW-0131">Cell cycle</keyword>
<feature type="compositionally biased region" description="Polar residues" evidence="7">
    <location>
        <begin position="1329"/>
        <end position="1340"/>
    </location>
</feature>
<feature type="region of interest" description="Disordered" evidence="7">
    <location>
        <begin position="1081"/>
        <end position="1705"/>
    </location>
</feature>
<reference evidence="9 10" key="1">
    <citation type="submission" date="2018-02" db="EMBL/GenBank/DDBJ databases">
        <title>The genomes of Aspergillus section Nigri reveals drivers in fungal speciation.</title>
        <authorList>
            <consortium name="DOE Joint Genome Institute"/>
            <person name="Vesth T.C."/>
            <person name="Nybo J."/>
            <person name="Theobald S."/>
            <person name="Brandl J."/>
            <person name="Frisvad J.C."/>
            <person name="Nielsen K.F."/>
            <person name="Lyhne E.K."/>
            <person name="Kogle M.E."/>
            <person name="Kuo A."/>
            <person name="Riley R."/>
            <person name="Clum A."/>
            <person name="Nolan M."/>
            <person name="Lipzen A."/>
            <person name="Salamov A."/>
            <person name="Henrissat B."/>
            <person name="Wiebenga A."/>
            <person name="De vries R.P."/>
            <person name="Grigoriev I.V."/>
            <person name="Mortensen U.H."/>
            <person name="Andersen M.R."/>
            <person name="Baker S.E."/>
        </authorList>
    </citation>
    <scope>NUCLEOTIDE SEQUENCE [LARGE SCALE GENOMIC DNA]</scope>
    <source>
        <strain evidence="9 10">CBS 101889</strain>
    </source>
</reference>
<feature type="compositionally biased region" description="Polar residues" evidence="7">
    <location>
        <begin position="1685"/>
        <end position="1701"/>
    </location>
</feature>
<dbReference type="GO" id="GO:0005634">
    <property type="term" value="C:nucleus"/>
    <property type="evidence" value="ECO:0007669"/>
    <property type="project" value="UniProtKB-SubCell"/>
</dbReference>
<feature type="compositionally biased region" description="Basic and acidic residues" evidence="7">
    <location>
        <begin position="1505"/>
        <end position="1516"/>
    </location>
</feature>
<comment type="subcellular location">
    <subcellularLocation>
        <location evidence="2">Chromosome</location>
        <location evidence="2">Telomere</location>
    </subcellularLocation>
    <subcellularLocation>
        <location evidence="1">Nucleus</location>
    </subcellularLocation>
</comment>
<dbReference type="STRING" id="1450537.A0A395IAC1"/>
<proteinExistence type="predicted"/>
<feature type="compositionally biased region" description="Basic residues" evidence="7">
    <location>
        <begin position="1250"/>
        <end position="1267"/>
    </location>
</feature>
<feature type="compositionally biased region" description="Basic residues" evidence="7">
    <location>
        <begin position="1541"/>
        <end position="1551"/>
    </location>
</feature>
<keyword evidence="3" id="KW-0158">Chromosome</keyword>
<gene>
    <name evidence="9" type="ORF">BO97DRAFT_179263</name>
</gene>
<evidence type="ECO:0000256" key="7">
    <source>
        <dbReference type="SAM" id="MobiDB-lite"/>
    </source>
</evidence>
<evidence type="ECO:0000259" key="8">
    <source>
        <dbReference type="Pfam" id="PF12231"/>
    </source>
</evidence>
<feature type="compositionally biased region" description="Basic and acidic residues" evidence="7">
    <location>
        <begin position="1345"/>
        <end position="1355"/>
    </location>
</feature>
<keyword evidence="10" id="KW-1185">Reference proteome</keyword>
<feature type="compositionally biased region" description="Basic and acidic residues" evidence="7">
    <location>
        <begin position="1081"/>
        <end position="1090"/>
    </location>
</feature>
<feature type="compositionally biased region" description="Polar residues" evidence="7">
    <location>
        <begin position="1228"/>
        <end position="1249"/>
    </location>
</feature>
<feature type="compositionally biased region" description="Low complexity" evidence="7">
    <location>
        <begin position="104"/>
        <end position="119"/>
    </location>
</feature>
<dbReference type="SUPFAM" id="SSF48371">
    <property type="entry name" value="ARM repeat"/>
    <property type="match status" value="1"/>
</dbReference>
<accession>A0A395IAC1</accession>
<dbReference type="VEuPathDB" id="FungiDB:BO97DRAFT_179263"/>
<dbReference type="InterPro" id="IPR016024">
    <property type="entry name" value="ARM-type_fold"/>
</dbReference>
<dbReference type="GO" id="GO:0140445">
    <property type="term" value="C:chromosome, telomeric repeat region"/>
    <property type="evidence" value="ECO:0007669"/>
    <property type="project" value="TreeGrafter"/>
</dbReference>
<evidence type="ECO:0000256" key="1">
    <source>
        <dbReference type="ARBA" id="ARBA00004123"/>
    </source>
</evidence>
<feature type="compositionally biased region" description="Polar residues" evidence="7">
    <location>
        <begin position="1121"/>
        <end position="1131"/>
    </location>
</feature>
<evidence type="ECO:0000256" key="6">
    <source>
        <dbReference type="ARBA" id="ARBA00023306"/>
    </source>
</evidence>
<feature type="compositionally biased region" description="Basic and acidic residues" evidence="7">
    <location>
        <begin position="1410"/>
        <end position="1431"/>
    </location>
</feature>
<dbReference type="PANTHER" id="PTHR22928:SF3">
    <property type="entry name" value="TELOMERE-ASSOCIATED PROTEIN RIF1"/>
    <property type="match status" value="1"/>
</dbReference>
<evidence type="ECO:0000256" key="3">
    <source>
        <dbReference type="ARBA" id="ARBA00022454"/>
    </source>
</evidence>
<evidence type="ECO:0000256" key="5">
    <source>
        <dbReference type="ARBA" id="ARBA00023242"/>
    </source>
</evidence>
<dbReference type="PANTHER" id="PTHR22928">
    <property type="entry name" value="TELOMERE-ASSOCIATED PROTEIN RIF1"/>
    <property type="match status" value="1"/>
</dbReference>
<dbReference type="InterPro" id="IPR022031">
    <property type="entry name" value="Rif1_N"/>
</dbReference>
<dbReference type="Pfam" id="PF12231">
    <property type="entry name" value="Rif1_N"/>
    <property type="match status" value="1"/>
</dbReference>
<keyword evidence="4" id="KW-0779">Telomere</keyword>
<evidence type="ECO:0000256" key="4">
    <source>
        <dbReference type="ARBA" id="ARBA00022895"/>
    </source>
</evidence>
<organism evidence="9 10">
    <name type="scientific">Aspergillus homomorphus (strain CBS 101889)</name>
    <dbReference type="NCBI Taxonomy" id="1450537"/>
    <lineage>
        <taxon>Eukaryota</taxon>
        <taxon>Fungi</taxon>
        <taxon>Dikarya</taxon>
        <taxon>Ascomycota</taxon>
        <taxon>Pezizomycotina</taxon>
        <taxon>Eurotiomycetes</taxon>
        <taxon>Eurotiomycetidae</taxon>
        <taxon>Eurotiales</taxon>
        <taxon>Aspergillaceae</taxon>
        <taxon>Aspergillus</taxon>
        <taxon>Aspergillus subgen. Circumdati</taxon>
    </lineage>
</organism>
<evidence type="ECO:0000313" key="9">
    <source>
        <dbReference type="EMBL" id="RAL16018.1"/>
    </source>
</evidence>
<protein>
    <submittedName>
        <fullName evidence="9">Telomere length regulator protein</fullName>
    </submittedName>
</protein>
<feature type="compositionally biased region" description="Acidic residues" evidence="7">
    <location>
        <begin position="1564"/>
        <end position="1586"/>
    </location>
</feature>
<sequence length="1750" mass="193151">MVEVLGPVSARPPTPPRTSSCMLSEKDRRQDSPAIVHTPRDSPFSVNGSTGAPSTRQSKRVNFSPWTKYIKPPTFTNSAAKSRPELKVLPPSNELKPAKSILKPTSSHASADSPSSAPHTPDSFAMLLESILQQLAGDTVSSRLDAYMQFFGALRAYEGIPGEQGIIAKLGTITHFIQRDVNRDLATGGPLNTNLVIQALKLAVALVWHNEISARLSDEFKAFLIDHSIDCLQDAKVPKSVITHYLSVLATQNFNAKVMTNARVIRLLNVLNDLTPRVTGNAIVSQRLSIYSRVLHQSKSTFVSHAALWMEHLISGLLHHMKDTRIKAISVGFQTSIACGPNPTLSKAVRDVLGRFIDKGRKMVTEVCERMSRMMNNPESGIHVPQVWGVIILLLRSKRFNVDQWEHFKEWVLVLQKCFNCSDSSIKAQAIIGWNRFVLVVGPSDTTSPSILKMLIKPIMSQFDRKKHDKQPSQLALCSYYNLLYYAFRPSATFEHLDVVWKEYIASPLPTIFASVHGMHDRLAHVLSNMFWSSHPKPWIENKVNESNKLDPEELPPIDSKWLRSRISSVLDVLEIVFKAPIWCDYPEQSHIGAAWLNLSRALSFTFSKEITPTPESMQTVAHILIFLQRIWNMGPDALSAKQPDDTMDIFFERFRFLSTTMIYSLGSARFTEKLILRTSDDSFQAAATPTHRQSRASANLSTPTLHYLRMISEMSVITVPSKAYSHLVNGVLEATCNDKVSRSSRLELLQQCASLYDGYSDSDFPVGPFLAQTVWECTAQLAADSLRSLPMETARERDGSVARDYGNAVKVLSTGLSYHRDFQVWNELLDSLIRVVRTERGDQAITIMIIEPLVESIVKVDARKTYLPLASILKHLLSITYYQQSERGADGKHLPFQKLIDLVGRTLIGSYERFDPSETSGMADFIESLTSLLGSGTPTVRSMMLESLQLPLATFLKDGDKRLSVEGGVESRILTACRALSSAVLNILQASSPHDAPCLQRFEGIIHAGLDSSHITLGAPASTLDESESKSGSTNMSVKSRISFILDNPIDSGLNSSPVTGSSDRAVTRERTRELHREHALEASRRAAEQHVAVSDLDPFVSGPEDGSKRSELFSMIENLRSSSPPSNTPRDIHFMTPPHLRHLNHSDTDAGTPQTPPLPPVSAGHEYNYLGSSPTPVARGRSQLSDSQVPPPQIPAAAEASLLNDDEPRSSPPDLTSLPTNHELLTPSTHANNEASVDPETPTTTPGKSKRAKKRARRSAKLKKKSNSELNQTKHVAPDTPGAVADQPMTKRLRSSTGKTSDTPLQLGTEKQPTGNVTDGSKEPRSGPSTRNSGSTNAVDPKAVSEKEKDSPKIVEILESQPEQTGNTANSRNDDIDMEDQVTSQLEQDLECAVDMDDVASGEPLTEAPREPLPSKKRKREAEEHTPRNKERRRSSRLTRTSAAAEVGDANITRSKISLPDPQDLESSPAESAPKRRKHDTRAETSDTIQPIANSQTSEPAGENDKAHESQDKSQKRRSSRLSGQAAPAIPDEIPDQKKTKKSPRSSRPRKQDRERNKETIPEESDIQDTAAENEPEVTADGEVFDQPIHAERATDAAVAHQEVRETLKPESTAQSAVKAQEVDVQPSQPVPVEDEQPSADSDIQMADAQPIAETLPQPQKTPSGSREKSPEKRKKKTRGASRASQAGTETQAESTSAKSDAEIASSLRKVLDDVKLAKLDRQSLKEIDDLLFDIRVETHEAMRRNRG</sequence>
<feature type="compositionally biased region" description="Polar residues" evidence="7">
    <location>
        <begin position="1488"/>
        <end position="1501"/>
    </location>
</feature>
<feature type="compositionally biased region" description="Polar residues" evidence="7">
    <location>
        <begin position="1297"/>
        <end position="1321"/>
    </location>
</feature>
<dbReference type="OrthoDB" id="5399929at2759"/>
<feature type="compositionally biased region" description="Basic and acidic residues" evidence="7">
    <location>
        <begin position="1552"/>
        <end position="1563"/>
    </location>
</feature>
<dbReference type="GO" id="GO:0000723">
    <property type="term" value="P:telomere maintenance"/>
    <property type="evidence" value="ECO:0007669"/>
    <property type="project" value="TreeGrafter"/>
</dbReference>
<evidence type="ECO:0000313" key="10">
    <source>
        <dbReference type="Proteomes" id="UP000248961"/>
    </source>
</evidence>
<feature type="compositionally biased region" description="Polar residues" evidence="7">
    <location>
        <begin position="1363"/>
        <end position="1373"/>
    </location>
</feature>
<name>A0A395IAC1_ASPHC</name>
<dbReference type="EMBL" id="KZ824270">
    <property type="protein sequence ID" value="RAL16018.1"/>
    <property type="molecule type" value="Genomic_DNA"/>
</dbReference>
<keyword evidence="5" id="KW-0539">Nucleus</keyword>
<dbReference type="RefSeq" id="XP_025555172.1">
    <property type="nucleotide sequence ID" value="XM_025690368.1"/>
</dbReference>
<feature type="region of interest" description="Disordered" evidence="7">
    <location>
        <begin position="1"/>
        <end position="119"/>
    </location>
</feature>
<feature type="compositionally biased region" description="Acidic residues" evidence="7">
    <location>
        <begin position="1390"/>
        <end position="1402"/>
    </location>
</feature>
<dbReference type="Proteomes" id="UP000248961">
    <property type="component" value="Unassembled WGS sequence"/>
</dbReference>
<dbReference type="GeneID" id="37194657"/>
<evidence type="ECO:0000256" key="2">
    <source>
        <dbReference type="ARBA" id="ARBA00004574"/>
    </source>
</evidence>